<comment type="similarity">
    <text evidence="1">Belongs to the NmrA-type oxidoreductase family. Isoflavone reductase subfamily.</text>
</comment>
<evidence type="ECO:0000256" key="1">
    <source>
        <dbReference type="ARBA" id="ARBA00005725"/>
    </source>
</evidence>
<dbReference type="PANTHER" id="PTHR47706:SF4">
    <property type="entry name" value="NMRA-LIKE DOMAIN-CONTAINING PROTEIN"/>
    <property type="match status" value="1"/>
</dbReference>
<evidence type="ECO:0000313" key="6">
    <source>
        <dbReference type="Proteomes" id="UP001287356"/>
    </source>
</evidence>
<keyword evidence="2" id="KW-0521">NADP</keyword>
<feature type="domain" description="NmrA-like" evidence="4">
    <location>
        <begin position="3"/>
        <end position="289"/>
    </location>
</feature>
<name>A0AAE0K4V0_9PEZI</name>
<keyword evidence="3" id="KW-0560">Oxidoreductase</keyword>
<dbReference type="GO" id="GO:0016491">
    <property type="term" value="F:oxidoreductase activity"/>
    <property type="evidence" value="ECO:0007669"/>
    <property type="project" value="UniProtKB-KW"/>
</dbReference>
<dbReference type="InterPro" id="IPR036291">
    <property type="entry name" value="NAD(P)-bd_dom_sf"/>
</dbReference>
<dbReference type="AlphaFoldDB" id="A0AAE0K4V0"/>
<evidence type="ECO:0000313" key="5">
    <source>
        <dbReference type="EMBL" id="KAK3369637.1"/>
    </source>
</evidence>
<protein>
    <recommendedName>
        <fullName evidence="4">NmrA-like domain-containing protein</fullName>
    </recommendedName>
</protein>
<dbReference type="InterPro" id="IPR008030">
    <property type="entry name" value="NmrA-like"/>
</dbReference>
<dbReference type="EMBL" id="JAULSN010000006">
    <property type="protein sequence ID" value="KAK3369637.1"/>
    <property type="molecule type" value="Genomic_DNA"/>
</dbReference>
<evidence type="ECO:0000259" key="4">
    <source>
        <dbReference type="Pfam" id="PF05368"/>
    </source>
</evidence>
<keyword evidence="6" id="KW-1185">Reference proteome</keyword>
<reference evidence="5" key="2">
    <citation type="submission" date="2023-06" db="EMBL/GenBank/DDBJ databases">
        <authorList>
            <consortium name="Lawrence Berkeley National Laboratory"/>
            <person name="Haridas S."/>
            <person name="Hensen N."/>
            <person name="Bonometti L."/>
            <person name="Westerberg I."/>
            <person name="Brannstrom I.O."/>
            <person name="Guillou S."/>
            <person name="Cros-Aarteil S."/>
            <person name="Calhoun S."/>
            <person name="Kuo A."/>
            <person name="Mondo S."/>
            <person name="Pangilinan J."/>
            <person name="Riley R."/>
            <person name="Labutti K."/>
            <person name="Andreopoulos B."/>
            <person name="Lipzen A."/>
            <person name="Chen C."/>
            <person name="Yanf M."/>
            <person name="Daum C."/>
            <person name="Ng V."/>
            <person name="Clum A."/>
            <person name="Steindorff A."/>
            <person name="Ohm R."/>
            <person name="Martin F."/>
            <person name="Silar P."/>
            <person name="Natvig D."/>
            <person name="Lalanne C."/>
            <person name="Gautier V."/>
            <person name="Ament-Velasquez S.L."/>
            <person name="Kruys A."/>
            <person name="Hutchinson M.I."/>
            <person name="Powell A.J."/>
            <person name="Barry K."/>
            <person name="Miller A.N."/>
            <person name="Grigoriev I.V."/>
            <person name="Debuchy R."/>
            <person name="Gladieux P."/>
            <person name="Thoren M.H."/>
            <person name="Johannesson H."/>
        </authorList>
    </citation>
    <scope>NUCLEOTIDE SEQUENCE</scope>
    <source>
        <strain evidence="5">CBS 958.72</strain>
    </source>
</reference>
<dbReference type="InterPro" id="IPR051609">
    <property type="entry name" value="NmrA/Isoflavone_reductase-like"/>
</dbReference>
<dbReference type="Pfam" id="PF05368">
    <property type="entry name" value="NmrA"/>
    <property type="match status" value="1"/>
</dbReference>
<organism evidence="5 6">
    <name type="scientific">Lasiosphaeria ovina</name>
    <dbReference type="NCBI Taxonomy" id="92902"/>
    <lineage>
        <taxon>Eukaryota</taxon>
        <taxon>Fungi</taxon>
        <taxon>Dikarya</taxon>
        <taxon>Ascomycota</taxon>
        <taxon>Pezizomycotina</taxon>
        <taxon>Sordariomycetes</taxon>
        <taxon>Sordariomycetidae</taxon>
        <taxon>Sordariales</taxon>
        <taxon>Lasiosphaeriaceae</taxon>
        <taxon>Lasiosphaeria</taxon>
    </lineage>
</organism>
<dbReference type="SUPFAM" id="SSF51735">
    <property type="entry name" value="NAD(P)-binding Rossmann-fold domains"/>
    <property type="match status" value="1"/>
</dbReference>
<dbReference type="Proteomes" id="UP001287356">
    <property type="component" value="Unassembled WGS sequence"/>
</dbReference>
<proteinExistence type="inferred from homology"/>
<reference evidence="5" key="1">
    <citation type="journal article" date="2023" name="Mol. Phylogenet. Evol.">
        <title>Genome-scale phylogeny and comparative genomics of the fungal order Sordariales.</title>
        <authorList>
            <person name="Hensen N."/>
            <person name="Bonometti L."/>
            <person name="Westerberg I."/>
            <person name="Brannstrom I.O."/>
            <person name="Guillou S."/>
            <person name="Cros-Aarteil S."/>
            <person name="Calhoun S."/>
            <person name="Haridas S."/>
            <person name="Kuo A."/>
            <person name="Mondo S."/>
            <person name="Pangilinan J."/>
            <person name="Riley R."/>
            <person name="LaButti K."/>
            <person name="Andreopoulos B."/>
            <person name="Lipzen A."/>
            <person name="Chen C."/>
            <person name="Yan M."/>
            <person name="Daum C."/>
            <person name="Ng V."/>
            <person name="Clum A."/>
            <person name="Steindorff A."/>
            <person name="Ohm R.A."/>
            <person name="Martin F."/>
            <person name="Silar P."/>
            <person name="Natvig D.O."/>
            <person name="Lalanne C."/>
            <person name="Gautier V."/>
            <person name="Ament-Velasquez S.L."/>
            <person name="Kruys A."/>
            <person name="Hutchinson M.I."/>
            <person name="Powell A.J."/>
            <person name="Barry K."/>
            <person name="Miller A.N."/>
            <person name="Grigoriev I.V."/>
            <person name="Debuchy R."/>
            <person name="Gladieux P."/>
            <person name="Hiltunen Thoren M."/>
            <person name="Johannesson H."/>
        </authorList>
    </citation>
    <scope>NUCLEOTIDE SEQUENCE</scope>
    <source>
        <strain evidence="5">CBS 958.72</strain>
    </source>
</reference>
<dbReference type="Gene3D" id="3.90.25.10">
    <property type="entry name" value="UDP-galactose 4-epimerase, domain 1"/>
    <property type="match status" value="1"/>
</dbReference>
<dbReference type="Gene3D" id="3.40.50.720">
    <property type="entry name" value="NAD(P)-binding Rossmann-like Domain"/>
    <property type="match status" value="1"/>
</dbReference>
<evidence type="ECO:0000256" key="3">
    <source>
        <dbReference type="ARBA" id="ARBA00023002"/>
    </source>
</evidence>
<accession>A0AAE0K4V0</accession>
<gene>
    <name evidence="5" type="ORF">B0T24DRAFT_557716</name>
</gene>
<evidence type="ECO:0000256" key="2">
    <source>
        <dbReference type="ARBA" id="ARBA00022857"/>
    </source>
</evidence>
<sequence length="298" mass="32744">MTTIAIAGATGGVGKTIAELLSKNPLYRPIILSRSKSAESLHAKVPVIAVDYNDVEGSAKLLESHAVHTVISTIRVSSPEVALSEVNLAKASAKSPVTKRFIASDFGSMLPEPQYQLPFIQARIQAFEALRELAPALEFTTVRCGLIADFLGMPGIASHMRPPPVVFWFDREKQTAEIPGTGNEVIAYAYSYDIARFVEAALGLPRWDEETTLFSGKTTFNEILGLLEKATGSKWAVTYFDPLAKLTKSDKKFYPPDYYSLYSVQGLMNVAEDKSWNKQFPDIKTTSVEEIVGAWKGE</sequence>
<comment type="caution">
    <text evidence="5">The sequence shown here is derived from an EMBL/GenBank/DDBJ whole genome shotgun (WGS) entry which is preliminary data.</text>
</comment>
<dbReference type="PANTHER" id="PTHR47706">
    <property type="entry name" value="NMRA-LIKE FAMILY PROTEIN"/>
    <property type="match status" value="1"/>
</dbReference>